<evidence type="ECO:0000313" key="2">
    <source>
        <dbReference type="Proteomes" id="UP000887116"/>
    </source>
</evidence>
<proteinExistence type="predicted"/>
<dbReference type="EMBL" id="BMAO01031761">
    <property type="protein sequence ID" value="GFQ77428.1"/>
    <property type="molecule type" value="Genomic_DNA"/>
</dbReference>
<dbReference type="OrthoDB" id="10629675at2759"/>
<sequence length="92" mass="10745">MRLLQVLKNGGSKQTTFVISFTDDLLPRKPIDWMAFKNNLYPQTYWDLKWSMRPLTLAAFQNNGTKEQLQLTALKVGFYKTFLEISVDLEKV</sequence>
<gene>
    <name evidence="1" type="ORF">TNCT_496671</name>
</gene>
<evidence type="ECO:0000313" key="1">
    <source>
        <dbReference type="EMBL" id="GFQ77428.1"/>
    </source>
</evidence>
<dbReference type="Proteomes" id="UP000887116">
    <property type="component" value="Unassembled WGS sequence"/>
</dbReference>
<protein>
    <submittedName>
        <fullName evidence="1">Uncharacterized protein</fullName>
    </submittedName>
</protein>
<comment type="caution">
    <text evidence="1">The sequence shown here is derived from an EMBL/GenBank/DDBJ whole genome shotgun (WGS) entry which is preliminary data.</text>
</comment>
<accession>A0A8X6G9E9</accession>
<dbReference type="AlphaFoldDB" id="A0A8X6G9E9"/>
<name>A0A8X6G9E9_TRICU</name>
<organism evidence="1 2">
    <name type="scientific">Trichonephila clavata</name>
    <name type="common">Joro spider</name>
    <name type="synonym">Nephila clavata</name>
    <dbReference type="NCBI Taxonomy" id="2740835"/>
    <lineage>
        <taxon>Eukaryota</taxon>
        <taxon>Metazoa</taxon>
        <taxon>Ecdysozoa</taxon>
        <taxon>Arthropoda</taxon>
        <taxon>Chelicerata</taxon>
        <taxon>Arachnida</taxon>
        <taxon>Araneae</taxon>
        <taxon>Araneomorphae</taxon>
        <taxon>Entelegynae</taxon>
        <taxon>Araneoidea</taxon>
        <taxon>Nephilidae</taxon>
        <taxon>Trichonephila</taxon>
    </lineage>
</organism>
<reference evidence="1" key="1">
    <citation type="submission" date="2020-07" db="EMBL/GenBank/DDBJ databases">
        <title>Multicomponent nature underlies the extraordinary mechanical properties of spider dragline silk.</title>
        <authorList>
            <person name="Kono N."/>
            <person name="Nakamura H."/>
            <person name="Mori M."/>
            <person name="Yoshida Y."/>
            <person name="Ohtoshi R."/>
            <person name="Malay A.D."/>
            <person name="Moran D.A.P."/>
            <person name="Tomita M."/>
            <person name="Numata K."/>
            <person name="Arakawa K."/>
        </authorList>
    </citation>
    <scope>NUCLEOTIDE SEQUENCE</scope>
</reference>
<keyword evidence="2" id="KW-1185">Reference proteome</keyword>